<keyword evidence="6" id="KW-1185">Reference proteome</keyword>
<dbReference type="GO" id="GO:0005524">
    <property type="term" value="F:ATP binding"/>
    <property type="evidence" value="ECO:0007669"/>
    <property type="project" value="InterPro"/>
</dbReference>
<dbReference type="AlphaFoldDB" id="A0A813I0U7"/>
<evidence type="ECO:0000313" key="5">
    <source>
        <dbReference type="Proteomes" id="UP000626109"/>
    </source>
</evidence>
<name>A0A813I0U7_POLGL</name>
<dbReference type="InterPro" id="IPR000719">
    <property type="entry name" value="Prot_kinase_dom"/>
</dbReference>
<proteinExistence type="predicted"/>
<dbReference type="Pfam" id="PF00069">
    <property type="entry name" value="Pkinase"/>
    <property type="match status" value="1"/>
</dbReference>
<evidence type="ECO:0000259" key="2">
    <source>
        <dbReference type="PROSITE" id="PS50011"/>
    </source>
</evidence>
<evidence type="ECO:0000313" key="4">
    <source>
        <dbReference type="EMBL" id="CAE8644113.1"/>
    </source>
</evidence>
<dbReference type="SUPFAM" id="SSF56112">
    <property type="entry name" value="Protein kinase-like (PK-like)"/>
    <property type="match status" value="1"/>
</dbReference>
<dbReference type="InterPro" id="IPR011009">
    <property type="entry name" value="Kinase-like_dom_sf"/>
</dbReference>
<organism evidence="4 5">
    <name type="scientific">Polarella glacialis</name>
    <name type="common">Dinoflagellate</name>
    <dbReference type="NCBI Taxonomy" id="89957"/>
    <lineage>
        <taxon>Eukaryota</taxon>
        <taxon>Sar</taxon>
        <taxon>Alveolata</taxon>
        <taxon>Dinophyceae</taxon>
        <taxon>Suessiales</taxon>
        <taxon>Suessiaceae</taxon>
        <taxon>Polarella</taxon>
    </lineage>
</organism>
<keyword evidence="1" id="KW-0472">Membrane</keyword>
<comment type="caution">
    <text evidence="4">The sequence shown here is derived from an EMBL/GenBank/DDBJ whole genome shotgun (WGS) entry which is preliminary data.</text>
</comment>
<dbReference type="EMBL" id="CAJNNV010024249">
    <property type="protein sequence ID" value="CAE8609173.1"/>
    <property type="molecule type" value="Genomic_DNA"/>
</dbReference>
<dbReference type="Gene3D" id="1.10.510.10">
    <property type="entry name" value="Transferase(Phosphotransferase) domain 1"/>
    <property type="match status" value="1"/>
</dbReference>
<dbReference type="Proteomes" id="UP000626109">
    <property type="component" value="Unassembled WGS sequence"/>
</dbReference>
<dbReference type="OrthoDB" id="346907at2759"/>
<evidence type="ECO:0000313" key="3">
    <source>
        <dbReference type="EMBL" id="CAE8609173.1"/>
    </source>
</evidence>
<keyword evidence="1" id="KW-0812">Transmembrane</keyword>
<protein>
    <recommendedName>
        <fullName evidence="2">Protein kinase domain-containing protein</fullName>
    </recommendedName>
</protein>
<dbReference type="EMBL" id="CAJNNW010002299">
    <property type="protein sequence ID" value="CAE8644113.1"/>
    <property type="molecule type" value="Genomic_DNA"/>
</dbReference>
<feature type="domain" description="Protein kinase" evidence="2">
    <location>
        <begin position="1"/>
        <end position="188"/>
    </location>
</feature>
<gene>
    <name evidence="3" type="ORF">PGLA1383_LOCUS27000</name>
    <name evidence="4" type="ORF">PGLA2088_LOCUS2769</name>
</gene>
<reference evidence="4" key="1">
    <citation type="submission" date="2021-02" db="EMBL/GenBank/DDBJ databases">
        <authorList>
            <person name="Dougan E. K."/>
            <person name="Rhodes N."/>
            <person name="Thang M."/>
            <person name="Chan C."/>
        </authorList>
    </citation>
    <scope>NUCLEOTIDE SEQUENCE</scope>
</reference>
<dbReference type="PROSITE" id="PS50011">
    <property type="entry name" value="PROTEIN_KINASE_DOM"/>
    <property type="match status" value="1"/>
</dbReference>
<dbReference type="Proteomes" id="UP000654075">
    <property type="component" value="Unassembled WGS sequence"/>
</dbReference>
<dbReference type="GO" id="GO:0004672">
    <property type="term" value="F:protein kinase activity"/>
    <property type="evidence" value="ECO:0007669"/>
    <property type="project" value="InterPro"/>
</dbReference>
<feature type="transmembrane region" description="Helical" evidence="1">
    <location>
        <begin position="109"/>
        <end position="130"/>
    </location>
</feature>
<evidence type="ECO:0000313" key="6">
    <source>
        <dbReference type="Proteomes" id="UP000654075"/>
    </source>
</evidence>
<accession>A0A813I0U7</accession>
<feature type="non-terminal residue" evidence="4">
    <location>
        <position position="1"/>
    </location>
</feature>
<keyword evidence="1" id="KW-1133">Transmembrane helix</keyword>
<evidence type="ECO:0000256" key="1">
    <source>
        <dbReference type="SAM" id="Phobius"/>
    </source>
</evidence>
<sequence length="210" mass="23415">LLLGISRALHYLKSTSQPKLTDFGLARVLNGRVKARGNTPRWSPPEMVAKKVTQPTPAADVFSFARIAFFVVTGVLPLQHLDVAAIREKLKKADVPDEKWPGPGEEVPFISYCLFISLFVCLCVCLFVCLCMCCCCCGCCCKVPLQAECIRLSARCLRTDPLERPQIQAGGGTHRRELHSCVSVHPHFCASCAVCWWRQSYTHMSMYVCM</sequence>